<dbReference type="GO" id="GO:0061630">
    <property type="term" value="F:ubiquitin protein ligase activity"/>
    <property type="evidence" value="ECO:0007669"/>
    <property type="project" value="UniProtKB-EC"/>
</dbReference>
<reference evidence="12" key="1">
    <citation type="journal article" date="2023" name="Mol. Phylogenet. Evol.">
        <title>Genome-scale phylogeny and comparative genomics of the fungal order Sordariales.</title>
        <authorList>
            <person name="Hensen N."/>
            <person name="Bonometti L."/>
            <person name="Westerberg I."/>
            <person name="Brannstrom I.O."/>
            <person name="Guillou S."/>
            <person name="Cros-Aarteil S."/>
            <person name="Calhoun S."/>
            <person name="Haridas S."/>
            <person name="Kuo A."/>
            <person name="Mondo S."/>
            <person name="Pangilinan J."/>
            <person name="Riley R."/>
            <person name="LaButti K."/>
            <person name="Andreopoulos B."/>
            <person name="Lipzen A."/>
            <person name="Chen C."/>
            <person name="Yan M."/>
            <person name="Daum C."/>
            <person name="Ng V."/>
            <person name="Clum A."/>
            <person name="Steindorff A."/>
            <person name="Ohm R.A."/>
            <person name="Martin F."/>
            <person name="Silar P."/>
            <person name="Natvig D.O."/>
            <person name="Lalanne C."/>
            <person name="Gautier V."/>
            <person name="Ament-Velasquez S.L."/>
            <person name="Kruys A."/>
            <person name="Hutchinson M.I."/>
            <person name="Powell A.J."/>
            <person name="Barry K."/>
            <person name="Miller A.N."/>
            <person name="Grigoriev I.V."/>
            <person name="Debuchy R."/>
            <person name="Gladieux P."/>
            <person name="Hiltunen Thoren M."/>
            <person name="Johannesson H."/>
        </authorList>
    </citation>
    <scope>NUCLEOTIDE SEQUENCE</scope>
    <source>
        <strain evidence="12">CBS 955.72</strain>
    </source>
</reference>
<dbReference type="InterPro" id="IPR044066">
    <property type="entry name" value="TRIAD_supradom"/>
</dbReference>
<feature type="compositionally biased region" description="Basic and acidic residues" evidence="10">
    <location>
        <begin position="149"/>
        <end position="160"/>
    </location>
</feature>
<feature type="coiled-coil region" evidence="9">
    <location>
        <begin position="475"/>
        <end position="565"/>
    </location>
</feature>
<dbReference type="EMBL" id="JAUIQD010000008">
    <property type="protein sequence ID" value="KAK3341105.1"/>
    <property type="molecule type" value="Genomic_DNA"/>
</dbReference>
<feature type="region of interest" description="Disordered" evidence="10">
    <location>
        <begin position="148"/>
        <end position="173"/>
    </location>
</feature>
<dbReference type="InterPro" id="IPR002867">
    <property type="entry name" value="IBR_dom"/>
</dbReference>
<evidence type="ECO:0000256" key="4">
    <source>
        <dbReference type="ARBA" id="ARBA00022723"/>
    </source>
</evidence>
<evidence type="ECO:0000256" key="10">
    <source>
        <dbReference type="SAM" id="MobiDB-lite"/>
    </source>
</evidence>
<keyword evidence="13" id="KW-1185">Reference proteome</keyword>
<proteinExistence type="predicted"/>
<keyword evidence="4" id="KW-0479">Metal-binding</keyword>
<evidence type="ECO:0000256" key="5">
    <source>
        <dbReference type="ARBA" id="ARBA00022737"/>
    </source>
</evidence>
<evidence type="ECO:0000256" key="6">
    <source>
        <dbReference type="ARBA" id="ARBA00022771"/>
    </source>
</evidence>
<accession>A0AAJ0H5L9</accession>
<dbReference type="EC" id="2.3.2.31" evidence="2"/>
<keyword evidence="5" id="KW-0677">Repeat</keyword>
<name>A0AAJ0H5L9_9PEZI</name>
<evidence type="ECO:0000259" key="11">
    <source>
        <dbReference type="PROSITE" id="PS51873"/>
    </source>
</evidence>
<dbReference type="InterPro" id="IPR031127">
    <property type="entry name" value="E3_UB_ligase_RBR"/>
</dbReference>
<feature type="domain" description="RING-type" evidence="11">
    <location>
        <begin position="259"/>
        <end position="449"/>
    </location>
</feature>
<keyword evidence="9" id="KW-0175">Coiled coil</keyword>
<evidence type="ECO:0000256" key="9">
    <source>
        <dbReference type="SAM" id="Coils"/>
    </source>
</evidence>
<evidence type="ECO:0000256" key="2">
    <source>
        <dbReference type="ARBA" id="ARBA00012251"/>
    </source>
</evidence>
<evidence type="ECO:0000313" key="13">
    <source>
        <dbReference type="Proteomes" id="UP001275084"/>
    </source>
</evidence>
<dbReference type="PANTHER" id="PTHR11685">
    <property type="entry name" value="RBR FAMILY RING FINGER AND IBR DOMAIN-CONTAINING"/>
    <property type="match status" value="1"/>
</dbReference>
<gene>
    <name evidence="12" type="ORF">B0T25DRAFT_573513</name>
</gene>
<dbReference type="Gene3D" id="1.20.120.1750">
    <property type="match status" value="1"/>
</dbReference>
<dbReference type="CDD" id="cd20335">
    <property type="entry name" value="BRcat_RBR"/>
    <property type="match status" value="1"/>
</dbReference>
<feature type="coiled-coil region" evidence="9">
    <location>
        <begin position="89"/>
        <end position="136"/>
    </location>
</feature>
<reference evidence="12" key="2">
    <citation type="submission" date="2023-06" db="EMBL/GenBank/DDBJ databases">
        <authorList>
            <consortium name="Lawrence Berkeley National Laboratory"/>
            <person name="Haridas S."/>
            <person name="Hensen N."/>
            <person name="Bonometti L."/>
            <person name="Westerberg I."/>
            <person name="Brannstrom I.O."/>
            <person name="Guillou S."/>
            <person name="Cros-Aarteil S."/>
            <person name="Calhoun S."/>
            <person name="Kuo A."/>
            <person name="Mondo S."/>
            <person name="Pangilinan J."/>
            <person name="Riley R."/>
            <person name="Labutti K."/>
            <person name="Andreopoulos B."/>
            <person name="Lipzen A."/>
            <person name="Chen C."/>
            <person name="Yanf M."/>
            <person name="Daum C."/>
            <person name="Ng V."/>
            <person name="Clum A."/>
            <person name="Steindorff A."/>
            <person name="Ohm R."/>
            <person name="Martin F."/>
            <person name="Silar P."/>
            <person name="Natvig D."/>
            <person name="Lalanne C."/>
            <person name="Gautier V."/>
            <person name="Ament-Velasquez S.L."/>
            <person name="Kruys A."/>
            <person name="Hutchinson M.I."/>
            <person name="Powell A.J."/>
            <person name="Barry K."/>
            <person name="Miller A.N."/>
            <person name="Grigoriev I.V."/>
            <person name="Debuchy R."/>
            <person name="Gladieux P."/>
            <person name="Thoren M.H."/>
            <person name="Johannesson H."/>
        </authorList>
    </citation>
    <scope>NUCLEOTIDE SEQUENCE</scope>
    <source>
        <strain evidence="12">CBS 955.72</strain>
    </source>
</reference>
<feature type="compositionally biased region" description="Acidic residues" evidence="10">
    <location>
        <begin position="743"/>
        <end position="755"/>
    </location>
</feature>
<dbReference type="Proteomes" id="UP001275084">
    <property type="component" value="Unassembled WGS sequence"/>
</dbReference>
<dbReference type="GO" id="GO:0008270">
    <property type="term" value="F:zinc ion binding"/>
    <property type="evidence" value="ECO:0007669"/>
    <property type="project" value="UniProtKB-KW"/>
</dbReference>
<feature type="region of interest" description="Disordered" evidence="10">
    <location>
        <begin position="1"/>
        <end position="54"/>
    </location>
</feature>
<feature type="compositionally biased region" description="Pro residues" evidence="10">
    <location>
        <begin position="7"/>
        <end position="20"/>
    </location>
</feature>
<evidence type="ECO:0000313" key="12">
    <source>
        <dbReference type="EMBL" id="KAK3341105.1"/>
    </source>
</evidence>
<keyword evidence="7" id="KW-0833">Ubl conjugation pathway</keyword>
<dbReference type="Pfam" id="PF01485">
    <property type="entry name" value="IBR"/>
    <property type="match status" value="1"/>
</dbReference>
<evidence type="ECO:0000256" key="1">
    <source>
        <dbReference type="ARBA" id="ARBA00001798"/>
    </source>
</evidence>
<keyword evidence="6" id="KW-0863">Zinc-finger</keyword>
<dbReference type="SUPFAM" id="SSF57850">
    <property type="entry name" value="RING/U-box"/>
    <property type="match status" value="1"/>
</dbReference>
<comment type="caution">
    <text evidence="12">The sequence shown here is derived from an EMBL/GenBank/DDBJ whole genome shotgun (WGS) entry which is preliminary data.</text>
</comment>
<comment type="catalytic activity">
    <reaction evidence="1">
        <text>[E2 ubiquitin-conjugating enzyme]-S-ubiquitinyl-L-cysteine + [acceptor protein]-L-lysine = [E2 ubiquitin-conjugating enzyme]-L-cysteine + [acceptor protein]-N(6)-ubiquitinyl-L-lysine.</text>
        <dbReference type="EC" id="2.3.2.31"/>
    </reaction>
</comment>
<keyword evidence="8" id="KW-0862">Zinc</keyword>
<feature type="region of interest" description="Disordered" evidence="10">
    <location>
        <begin position="722"/>
        <end position="755"/>
    </location>
</feature>
<sequence length="755" mass="85433">MCAVALRPPPPTIIRTPPEPTSKDPLQDNEQEDEMLLGKQNDGEDGPDLSDYDPPAILASLVGVESEIKSETLVETLTIILQSSLEHVVEQVKAEKQHAEEVAAAAAAMAAATQAEAEAEAEAAGAEAAAAEAAREAADEAQVANAGLDKGKGKAAETNHDITIPTGGLSDETFEEHARSQKRSRFGFRRLFRHSSDTNGESSALGATRSFMNIAGAPSLSAVPGQSSGPESGEPHIPIFTQYIFKQFRSTIESSNSVKTIECVSCFEDITPKEAIKTACHSYCMECFQRLITTALETEAQWPPKCCLNTIPFRTISKHASTELVQRYREKDEEFKVPISDRFYCSTADCGEWIRQPDKALRIARCSQGHVMCIMCRRDPHPPGTACTHDTDRQLVDKLAEEEGWRRCVNCSVLVEHREACQHMTCRCGAQFCYVCGLVWRTCACTTTQLATIKQQAMVRRAEREAKRTVEEAWLRDALRQIDESEQEQRRLEEAAQAAETAKRDERRRLRAIERARREEIRLAGLEIRYETLKNSLAKVDVLQAAQIRRERRREDRELATLAAEDREALARKHDTGRKEIRSLTATKIKDREAELERDYRVRVAWEKQLEDEYAAVLVAFWADKTGGHPCYEQEMRGYMIQNDRRMDVWRRRKDEELEQFRYEAEEELAVREEVMEAMRVRQGEELAEGEAELIKKHRVEEKWYVLVSAERLRLLEELEAIDRENTEESDSDDDSHVGLSDAGDDSQSESSDYE</sequence>
<dbReference type="PROSITE" id="PS51873">
    <property type="entry name" value="TRIAD"/>
    <property type="match status" value="1"/>
</dbReference>
<keyword evidence="3" id="KW-0808">Transferase</keyword>
<organism evidence="12 13">
    <name type="scientific">Lasiosphaeria hispida</name>
    <dbReference type="NCBI Taxonomy" id="260671"/>
    <lineage>
        <taxon>Eukaryota</taxon>
        <taxon>Fungi</taxon>
        <taxon>Dikarya</taxon>
        <taxon>Ascomycota</taxon>
        <taxon>Pezizomycotina</taxon>
        <taxon>Sordariomycetes</taxon>
        <taxon>Sordariomycetidae</taxon>
        <taxon>Sordariales</taxon>
        <taxon>Lasiosphaeriaceae</taxon>
        <taxon>Lasiosphaeria</taxon>
    </lineage>
</organism>
<evidence type="ECO:0000256" key="7">
    <source>
        <dbReference type="ARBA" id="ARBA00022786"/>
    </source>
</evidence>
<dbReference type="CDD" id="cd22584">
    <property type="entry name" value="Rcat_RBR_unk"/>
    <property type="match status" value="1"/>
</dbReference>
<dbReference type="AlphaFoldDB" id="A0AAJ0H5L9"/>
<dbReference type="GO" id="GO:0016567">
    <property type="term" value="P:protein ubiquitination"/>
    <property type="evidence" value="ECO:0007669"/>
    <property type="project" value="InterPro"/>
</dbReference>
<evidence type="ECO:0000256" key="8">
    <source>
        <dbReference type="ARBA" id="ARBA00022833"/>
    </source>
</evidence>
<protein>
    <recommendedName>
        <fullName evidence="2">RBR-type E3 ubiquitin transferase</fullName>
        <ecNumber evidence="2">2.3.2.31</ecNumber>
    </recommendedName>
</protein>
<evidence type="ECO:0000256" key="3">
    <source>
        <dbReference type="ARBA" id="ARBA00022679"/>
    </source>
</evidence>